<evidence type="ECO:0000256" key="1">
    <source>
        <dbReference type="SAM" id="MobiDB-lite"/>
    </source>
</evidence>
<keyword evidence="2" id="KW-0132">Cell division</keyword>
<organism evidence="2 3">
    <name type="scientific">Mycolicibacterium litorale</name>
    <dbReference type="NCBI Taxonomy" id="758802"/>
    <lineage>
        <taxon>Bacteria</taxon>
        <taxon>Bacillati</taxon>
        <taxon>Actinomycetota</taxon>
        <taxon>Actinomycetes</taxon>
        <taxon>Mycobacteriales</taxon>
        <taxon>Mycobacteriaceae</taxon>
        <taxon>Mycolicibacterium</taxon>
    </lineage>
</organism>
<evidence type="ECO:0000313" key="3">
    <source>
        <dbReference type="Proteomes" id="UP000515734"/>
    </source>
</evidence>
<dbReference type="Gene3D" id="6.10.250.660">
    <property type="match status" value="2"/>
</dbReference>
<reference evidence="2 3" key="1">
    <citation type="submission" date="2020-07" db="EMBL/GenBank/DDBJ databases">
        <title>Complete genome sequence of Mycolicibacterium litorale like strain isolated from cardiac implantable electronic device infection.</title>
        <authorList>
            <person name="Fukano H."/>
            <person name="Miyama H."/>
            <person name="Hoshino Y."/>
        </authorList>
    </citation>
    <scope>NUCLEOTIDE SEQUENCE [LARGE SCALE GENOMIC DNA]</scope>
    <source>
        <strain evidence="2 3">NIIDNTM18</strain>
    </source>
</reference>
<proteinExistence type="predicted"/>
<dbReference type="RefSeq" id="WP_185293837.1">
    <property type="nucleotide sequence ID" value="NZ_AP023287.1"/>
</dbReference>
<evidence type="ECO:0000313" key="2">
    <source>
        <dbReference type="EMBL" id="BCI50775.1"/>
    </source>
</evidence>
<dbReference type="Proteomes" id="UP000515734">
    <property type="component" value="Chromosome"/>
</dbReference>
<sequence length="92" mass="9840">MSEPSGGLTADAVRNATFSKPPLGRRGYDPKSVRDFLALTARRLEGRGHLCADDVRAIRFPKPPIGRRGYHDGEVDAYMATVADAVAALDAG</sequence>
<dbReference type="GO" id="GO:0051301">
    <property type="term" value="P:cell division"/>
    <property type="evidence" value="ECO:0007669"/>
    <property type="project" value="UniProtKB-KW"/>
</dbReference>
<accession>A0A6S6NXP4</accession>
<gene>
    <name evidence="2" type="ORF">NIIDNTM18_00530</name>
</gene>
<protein>
    <submittedName>
        <fullName evidence="2">Cell division protein DivIVA</fullName>
    </submittedName>
</protein>
<dbReference type="InterPro" id="IPR019933">
    <property type="entry name" value="DivIVA_domain"/>
</dbReference>
<keyword evidence="2" id="KW-0131">Cell cycle</keyword>
<feature type="region of interest" description="Disordered" evidence="1">
    <location>
        <begin position="1"/>
        <end position="28"/>
    </location>
</feature>
<dbReference type="EMBL" id="AP023287">
    <property type="protein sequence ID" value="BCI50775.1"/>
    <property type="molecule type" value="Genomic_DNA"/>
</dbReference>
<name>A0A6S6NXP4_9MYCO</name>
<dbReference type="NCBIfam" id="TIGR03544">
    <property type="entry name" value="DivI1A_domain"/>
    <property type="match status" value="2"/>
</dbReference>
<dbReference type="AlphaFoldDB" id="A0A6S6NXP4"/>